<evidence type="ECO:0000313" key="8">
    <source>
        <dbReference type="Proteomes" id="UP000275394"/>
    </source>
</evidence>
<feature type="domain" description="PPIase cyclophilin-type" evidence="6">
    <location>
        <begin position="31"/>
        <end position="185"/>
    </location>
</feature>
<dbReference type="Pfam" id="PF00160">
    <property type="entry name" value="Pro_isomerase"/>
    <property type="match status" value="1"/>
</dbReference>
<protein>
    <recommendedName>
        <fullName evidence="4">Peptidyl-prolyl cis-trans isomerase</fullName>
        <shortName evidence="4">PPIase</shortName>
        <ecNumber evidence="4">5.2.1.8</ecNumber>
    </recommendedName>
</protein>
<organism evidence="7 8">
    <name type="scientific">Sinobacterium caligoides</name>
    <dbReference type="NCBI Taxonomy" id="933926"/>
    <lineage>
        <taxon>Bacteria</taxon>
        <taxon>Pseudomonadati</taxon>
        <taxon>Pseudomonadota</taxon>
        <taxon>Gammaproteobacteria</taxon>
        <taxon>Cellvibrionales</taxon>
        <taxon>Spongiibacteraceae</taxon>
        <taxon>Sinobacterium</taxon>
    </lineage>
</organism>
<dbReference type="SUPFAM" id="SSF50891">
    <property type="entry name" value="Cyclophilin-like"/>
    <property type="match status" value="1"/>
</dbReference>
<evidence type="ECO:0000313" key="7">
    <source>
        <dbReference type="EMBL" id="ROS04757.1"/>
    </source>
</evidence>
<keyword evidence="8" id="KW-1185">Reference proteome</keyword>
<keyword evidence="4" id="KW-0732">Signal</keyword>
<reference evidence="7 8" key="1">
    <citation type="submission" date="2018-11" db="EMBL/GenBank/DDBJ databases">
        <title>Genomic Encyclopedia of Type Strains, Phase IV (KMG-IV): sequencing the most valuable type-strain genomes for metagenomic binning, comparative biology and taxonomic classification.</title>
        <authorList>
            <person name="Goeker M."/>
        </authorList>
    </citation>
    <scope>NUCLEOTIDE SEQUENCE [LARGE SCALE GENOMIC DNA]</scope>
    <source>
        <strain evidence="7 8">DSM 100316</strain>
    </source>
</reference>
<name>A0A3N2DYA2_9GAMM</name>
<comment type="similarity">
    <text evidence="1 4">Belongs to the cyclophilin-type PPIase family.</text>
</comment>
<dbReference type="EC" id="5.2.1.8" evidence="4"/>
<dbReference type="InterPro" id="IPR020892">
    <property type="entry name" value="Cyclophilin-type_PPIase_CS"/>
</dbReference>
<accession>A0A3N2DYA2</accession>
<dbReference type="GO" id="GO:0003755">
    <property type="term" value="F:peptidyl-prolyl cis-trans isomerase activity"/>
    <property type="evidence" value="ECO:0007669"/>
    <property type="project" value="UniProtKB-UniRule"/>
</dbReference>
<keyword evidence="3 4" id="KW-0413">Isomerase</keyword>
<dbReference type="InterPro" id="IPR002130">
    <property type="entry name" value="Cyclophilin-type_PPIase_dom"/>
</dbReference>
<feature type="chain" id="PRO_5017844992" description="Peptidyl-prolyl cis-trans isomerase" evidence="4">
    <location>
        <begin position="24"/>
        <end position="238"/>
    </location>
</feature>
<dbReference type="GO" id="GO:0006457">
    <property type="term" value="P:protein folding"/>
    <property type="evidence" value="ECO:0007669"/>
    <property type="project" value="InterPro"/>
</dbReference>
<dbReference type="InterPro" id="IPR029000">
    <property type="entry name" value="Cyclophilin-like_dom_sf"/>
</dbReference>
<dbReference type="PRINTS" id="PR00153">
    <property type="entry name" value="CSAPPISMRASE"/>
</dbReference>
<sequence length="238" mass="25722">MKRSASLLLGTSLFLAYSQLCLAINPSVVIETNKGDITVELYADKAPITVKNFLGYVDSGYYSGTIFHRVIPNFMIQGGGLTEQMKEKATLAPIKNEADNGLYNERGTLSMARTSDPDSATSQFFINIRNNLSLDKRGGNAGYAVFGKVTDGMYVVDDIAVQPTTTKGPFSDVPVEPILINEIYVKANEKPIPIEPIRPEKQPAKPVESSVDGPVPAKIKAKDDSAPSAPKKSTETAH</sequence>
<dbReference type="EMBL" id="RKHR01000003">
    <property type="protein sequence ID" value="ROS04757.1"/>
    <property type="molecule type" value="Genomic_DNA"/>
</dbReference>
<dbReference type="PANTHER" id="PTHR43246">
    <property type="entry name" value="PEPTIDYL-PROLYL CIS-TRANS ISOMERASE CYP38, CHLOROPLASTIC"/>
    <property type="match status" value="1"/>
</dbReference>
<keyword evidence="2 4" id="KW-0697">Rotamase</keyword>
<dbReference type="InterPro" id="IPR044665">
    <property type="entry name" value="E_coli_cyclophilin_A-like"/>
</dbReference>
<evidence type="ECO:0000256" key="1">
    <source>
        <dbReference type="ARBA" id="ARBA00007365"/>
    </source>
</evidence>
<comment type="caution">
    <text evidence="7">The sequence shown here is derived from an EMBL/GenBank/DDBJ whole genome shotgun (WGS) entry which is preliminary data.</text>
</comment>
<dbReference type="PROSITE" id="PS50072">
    <property type="entry name" value="CSA_PPIASE_2"/>
    <property type="match status" value="1"/>
</dbReference>
<dbReference type="AlphaFoldDB" id="A0A3N2DYA2"/>
<dbReference type="Proteomes" id="UP000275394">
    <property type="component" value="Unassembled WGS sequence"/>
</dbReference>
<gene>
    <name evidence="7" type="ORF">EDC56_0270</name>
</gene>
<evidence type="ECO:0000259" key="6">
    <source>
        <dbReference type="PROSITE" id="PS50072"/>
    </source>
</evidence>
<evidence type="ECO:0000256" key="4">
    <source>
        <dbReference type="RuleBase" id="RU363019"/>
    </source>
</evidence>
<evidence type="ECO:0000256" key="3">
    <source>
        <dbReference type="ARBA" id="ARBA00023235"/>
    </source>
</evidence>
<evidence type="ECO:0000256" key="5">
    <source>
        <dbReference type="SAM" id="MobiDB-lite"/>
    </source>
</evidence>
<dbReference type="RefSeq" id="WP_123711721.1">
    <property type="nucleotide sequence ID" value="NZ_RKHR01000003.1"/>
</dbReference>
<comment type="function">
    <text evidence="4">PPIases accelerate the folding of proteins. It catalyzes the cis-trans isomerization of proline imidic peptide bonds in oligopeptides.</text>
</comment>
<evidence type="ECO:0000256" key="2">
    <source>
        <dbReference type="ARBA" id="ARBA00023110"/>
    </source>
</evidence>
<feature type="region of interest" description="Disordered" evidence="5">
    <location>
        <begin position="194"/>
        <end position="238"/>
    </location>
</feature>
<comment type="catalytic activity">
    <reaction evidence="4">
        <text>[protein]-peptidylproline (omega=180) = [protein]-peptidylproline (omega=0)</text>
        <dbReference type="Rhea" id="RHEA:16237"/>
        <dbReference type="Rhea" id="RHEA-COMP:10747"/>
        <dbReference type="Rhea" id="RHEA-COMP:10748"/>
        <dbReference type="ChEBI" id="CHEBI:83833"/>
        <dbReference type="ChEBI" id="CHEBI:83834"/>
        <dbReference type="EC" id="5.2.1.8"/>
    </reaction>
</comment>
<feature type="signal peptide" evidence="4">
    <location>
        <begin position="1"/>
        <end position="23"/>
    </location>
</feature>
<dbReference type="Gene3D" id="2.40.100.10">
    <property type="entry name" value="Cyclophilin-like"/>
    <property type="match status" value="1"/>
</dbReference>
<proteinExistence type="inferred from homology"/>
<dbReference type="OrthoDB" id="9807797at2"/>
<dbReference type="CDD" id="cd01920">
    <property type="entry name" value="cyclophilin_EcCYP_like"/>
    <property type="match status" value="1"/>
</dbReference>
<dbReference type="PROSITE" id="PS00170">
    <property type="entry name" value="CSA_PPIASE_1"/>
    <property type="match status" value="1"/>
</dbReference>